<evidence type="ECO:0000313" key="2">
    <source>
        <dbReference type="EMBL" id="GIX78944.1"/>
    </source>
</evidence>
<comment type="caution">
    <text evidence="2">The sequence shown here is derived from an EMBL/GenBank/DDBJ whole genome shotgun (WGS) entry which is preliminary data.</text>
</comment>
<sequence>MPPVKKRVGSISDTPSDWRQHDLYEPGCSFGRVVTRSQTAFCRIKNTDSDLEMFSNPLKHQPPGHAHVMEIMKGQYGAIPRTIVTRSTGQHLTVSDDLIQKLEPYKNFDPVAADAGKTEEQLEEMANKLDQLPELSSEDK</sequence>
<protein>
    <submittedName>
        <fullName evidence="2">Uncharacterized protein</fullName>
    </submittedName>
</protein>
<name>A0AAV4N693_CAEEX</name>
<evidence type="ECO:0000256" key="1">
    <source>
        <dbReference type="SAM" id="MobiDB-lite"/>
    </source>
</evidence>
<dbReference type="Proteomes" id="UP001054945">
    <property type="component" value="Unassembled WGS sequence"/>
</dbReference>
<dbReference type="AlphaFoldDB" id="A0AAV4N693"/>
<reference evidence="2 3" key="1">
    <citation type="submission" date="2021-06" db="EMBL/GenBank/DDBJ databases">
        <title>Caerostris extrusa draft genome.</title>
        <authorList>
            <person name="Kono N."/>
            <person name="Arakawa K."/>
        </authorList>
    </citation>
    <scope>NUCLEOTIDE SEQUENCE [LARGE SCALE GENOMIC DNA]</scope>
</reference>
<proteinExistence type="predicted"/>
<organism evidence="2 3">
    <name type="scientific">Caerostris extrusa</name>
    <name type="common">Bark spider</name>
    <name type="synonym">Caerostris bankana</name>
    <dbReference type="NCBI Taxonomy" id="172846"/>
    <lineage>
        <taxon>Eukaryota</taxon>
        <taxon>Metazoa</taxon>
        <taxon>Ecdysozoa</taxon>
        <taxon>Arthropoda</taxon>
        <taxon>Chelicerata</taxon>
        <taxon>Arachnida</taxon>
        <taxon>Araneae</taxon>
        <taxon>Araneomorphae</taxon>
        <taxon>Entelegynae</taxon>
        <taxon>Araneoidea</taxon>
        <taxon>Araneidae</taxon>
        <taxon>Caerostris</taxon>
    </lineage>
</organism>
<evidence type="ECO:0000313" key="3">
    <source>
        <dbReference type="Proteomes" id="UP001054945"/>
    </source>
</evidence>
<keyword evidence="3" id="KW-1185">Reference proteome</keyword>
<gene>
    <name evidence="2" type="primary">AVEN_31786_1</name>
    <name evidence="2" type="ORF">CEXT_371731</name>
</gene>
<dbReference type="EMBL" id="BPLR01020451">
    <property type="protein sequence ID" value="GIX78944.1"/>
    <property type="molecule type" value="Genomic_DNA"/>
</dbReference>
<accession>A0AAV4N693</accession>
<feature type="region of interest" description="Disordered" evidence="1">
    <location>
        <begin position="114"/>
        <end position="140"/>
    </location>
</feature>